<organism evidence="5 6">
    <name type="scientific">Pisolithus microcarpus 441</name>
    <dbReference type="NCBI Taxonomy" id="765257"/>
    <lineage>
        <taxon>Eukaryota</taxon>
        <taxon>Fungi</taxon>
        <taxon>Dikarya</taxon>
        <taxon>Basidiomycota</taxon>
        <taxon>Agaricomycotina</taxon>
        <taxon>Agaricomycetes</taxon>
        <taxon>Agaricomycetidae</taxon>
        <taxon>Boletales</taxon>
        <taxon>Sclerodermatineae</taxon>
        <taxon>Pisolithaceae</taxon>
        <taxon>Pisolithus</taxon>
    </lineage>
</organism>
<evidence type="ECO:0000256" key="3">
    <source>
        <dbReference type="SAM" id="MobiDB-lite"/>
    </source>
</evidence>
<dbReference type="CDD" id="cd23810">
    <property type="entry name" value="UBCc_BIRC6"/>
    <property type="match status" value="1"/>
</dbReference>
<keyword evidence="2" id="KW-0833">Ubl conjugation pathway</keyword>
<feature type="compositionally biased region" description="Polar residues" evidence="3">
    <location>
        <begin position="54"/>
        <end position="68"/>
    </location>
</feature>
<dbReference type="OrthoDB" id="47801at2759"/>
<evidence type="ECO:0000256" key="2">
    <source>
        <dbReference type="ARBA" id="ARBA00022786"/>
    </source>
</evidence>
<reference evidence="6" key="2">
    <citation type="submission" date="2015-01" db="EMBL/GenBank/DDBJ databases">
        <title>Evolutionary Origins and Diversification of the Mycorrhizal Mutualists.</title>
        <authorList>
            <consortium name="DOE Joint Genome Institute"/>
            <consortium name="Mycorrhizal Genomics Consortium"/>
            <person name="Kohler A."/>
            <person name="Kuo A."/>
            <person name="Nagy L.G."/>
            <person name="Floudas D."/>
            <person name="Copeland A."/>
            <person name="Barry K.W."/>
            <person name="Cichocki N."/>
            <person name="Veneault-Fourrey C."/>
            <person name="LaButti K."/>
            <person name="Lindquist E.A."/>
            <person name="Lipzen A."/>
            <person name="Lundell T."/>
            <person name="Morin E."/>
            <person name="Murat C."/>
            <person name="Riley R."/>
            <person name="Ohm R."/>
            <person name="Sun H."/>
            <person name="Tunlid A."/>
            <person name="Henrissat B."/>
            <person name="Grigoriev I.V."/>
            <person name="Hibbett D.S."/>
            <person name="Martin F."/>
        </authorList>
    </citation>
    <scope>NUCLEOTIDE SEQUENCE [LARGE SCALE GENOMIC DNA]</scope>
    <source>
        <strain evidence="6">441</strain>
    </source>
</reference>
<dbReference type="AlphaFoldDB" id="A0A0D0AEW2"/>
<dbReference type="EMBL" id="KN833686">
    <property type="protein sequence ID" value="KIK30638.1"/>
    <property type="molecule type" value="Genomic_DNA"/>
</dbReference>
<dbReference type="PANTHER" id="PTHR46116">
    <property type="entry name" value="(E3-INDEPENDENT) E2 UBIQUITIN-CONJUGATING ENZYME"/>
    <property type="match status" value="1"/>
</dbReference>
<sequence>MDKQIEQLVEMGATVPQARAALHKYKDVMQAAERIFDGEFAHIHDEDGSARMQPGTSSILTPSRTPHASTPEDVVQDHDMIDADDEDYAEDFVDYESDFEPQPMTREVDPYAGKYVLELAASFLHRPPGIFFSKDRREEVIEVEEEGEFVSLPESQEPVKLMTQGEWMKGCPEGNEQSFLFALYDYLCNGSCPCPQVCGFKVPRKKCDFFPLFSEFSSYTEHLRAVIKRSCPTCNIEFCFACGETVNIANNRPSASSGHNSLFHCSNLQGVILGVGLAMLEATFAEQRQQLTCNGNQGPQRSKSNKKRKLHAHSTPTGDDEESDSYYASFSMGRKAKGGTGYAGDHREDTSGQLEAQAQQLVKDGKIGSLLSRIRVYLPSLRRHGGALTSDYMVHPTALAHLRRRFNYLCSTLLRNDSLTDMSDRSVLYFELFEWLETISNHEALASMMAMPIMVVSSVKSVAPKKAVHGKTIIRERAIIYEGSAGPRELLEAIVIQARAAIKGLEGMKSSDPEEEMTEEQKRMTAKGKGKAREPSPSLNDENEKLLAFCRRILTTAEAIDRSLRETKGDAFVDRLHASLPKILTSSTFDHISVRTGGTEEERKKAYLDWAMQVRFEYCDLTVASPDSEVNTSVPHYKFYFNNEARMIATSDFPKRSLAIAKELAVLTTNLPVSWDSSVFLRVDENRVDIIKALIIGPEGTPYVCFLFDIFLGPTYNHTPPSVKYMTTNGGKYRFNPNLYADGKVCLSLLGTWSGPGWISGRSTLLQVLVSIQSMILCDEPYLNEPGWANAGGTPQSKAYSANVRRMVVKTAMLGNMKNPPEPFGDVIRTHYRLKADAVIAQLDGWLASDDGKQTTGDSGQSSGKCDATSSSNGFKKDVEEMQSLLRQLQDGNEALIGLR</sequence>
<gene>
    <name evidence="5" type="ORF">PISMIDRAFT_86691</name>
</gene>
<dbReference type="Pfam" id="PF00179">
    <property type="entry name" value="UQ_con"/>
    <property type="match status" value="1"/>
</dbReference>
<dbReference type="PANTHER" id="PTHR46116:SF15">
    <property type="entry name" value="(E3-INDEPENDENT) E2 UBIQUITIN-CONJUGATING ENZYME"/>
    <property type="match status" value="1"/>
</dbReference>
<feature type="compositionally biased region" description="Basic residues" evidence="3">
    <location>
        <begin position="303"/>
        <end position="312"/>
    </location>
</feature>
<keyword evidence="6" id="KW-1185">Reference proteome</keyword>
<protein>
    <recommendedName>
        <fullName evidence="4">UBC core domain-containing protein</fullName>
    </recommendedName>
</protein>
<feature type="region of interest" description="Disordered" evidence="3">
    <location>
        <begin position="851"/>
        <end position="879"/>
    </location>
</feature>
<accession>A0A0D0AEW2</accession>
<evidence type="ECO:0000313" key="6">
    <source>
        <dbReference type="Proteomes" id="UP000054018"/>
    </source>
</evidence>
<dbReference type="Gene3D" id="3.10.110.10">
    <property type="entry name" value="Ubiquitin Conjugating Enzyme"/>
    <property type="match status" value="1"/>
</dbReference>
<feature type="region of interest" description="Disordered" evidence="3">
    <location>
        <begin position="47"/>
        <end position="72"/>
    </location>
</feature>
<dbReference type="SUPFAM" id="SSF54495">
    <property type="entry name" value="UBC-like"/>
    <property type="match status" value="1"/>
</dbReference>
<name>A0A0D0AEW2_9AGAM</name>
<feature type="compositionally biased region" description="Polar residues" evidence="3">
    <location>
        <begin position="854"/>
        <end position="874"/>
    </location>
</feature>
<dbReference type="GO" id="GO:0061631">
    <property type="term" value="F:ubiquitin conjugating enzyme activity"/>
    <property type="evidence" value="ECO:0007669"/>
    <property type="project" value="TreeGrafter"/>
</dbReference>
<dbReference type="Gene3D" id="1.10.8.10">
    <property type="entry name" value="DNA helicase RuvA subunit, C-terminal domain"/>
    <property type="match status" value="1"/>
</dbReference>
<dbReference type="InterPro" id="IPR000608">
    <property type="entry name" value="UBC"/>
</dbReference>
<evidence type="ECO:0000256" key="1">
    <source>
        <dbReference type="ARBA" id="ARBA00022679"/>
    </source>
</evidence>
<feature type="compositionally biased region" description="Polar residues" evidence="3">
    <location>
        <begin position="293"/>
        <end position="302"/>
    </location>
</feature>
<feature type="region of interest" description="Disordered" evidence="3">
    <location>
        <begin position="509"/>
        <end position="540"/>
    </location>
</feature>
<dbReference type="SMART" id="SM00212">
    <property type="entry name" value="UBCc"/>
    <property type="match status" value="1"/>
</dbReference>
<dbReference type="InterPro" id="IPR016135">
    <property type="entry name" value="UBQ-conjugating_enzyme/RWD"/>
</dbReference>
<keyword evidence="1" id="KW-0808">Transferase</keyword>
<evidence type="ECO:0000313" key="5">
    <source>
        <dbReference type="EMBL" id="KIK30638.1"/>
    </source>
</evidence>
<reference evidence="5 6" key="1">
    <citation type="submission" date="2014-04" db="EMBL/GenBank/DDBJ databases">
        <authorList>
            <consortium name="DOE Joint Genome Institute"/>
            <person name="Kuo A."/>
            <person name="Kohler A."/>
            <person name="Costa M.D."/>
            <person name="Nagy L.G."/>
            <person name="Floudas D."/>
            <person name="Copeland A."/>
            <person name="Barry K.W."/>
            <person name="Cichocki N."/>
            <person name="Veneault-Fourrey C."/>
            <person name="LaButti K."/>
            <person name="Lindquist E.A."/>
            <person name="Lipzen A."/>
            <person name="Lundell T."/>
            <person name="Morin E."/>
            <person name="Murat C."/>
            <person name="Sun H."/>
            <person name="Tunlid A."/>
            <person name="Henrissat B."/>
            <person name="Grigoriev I.V."/>
            <person name="Hibbett D.S."/>
            <person name="Martin F."/>
            <person name="Nordberg H.P."/>
            <person name="Cantor M.N."/>
            <person name="Hua S.X."/>
        </authorList>
    </citation>
    <scope>NUCLEOTIDE SEQUENCE [LARGE SCALE GENOMIC DNA]</scope>
    <source>
        <strain evidence="5 6">441</strain>
    </source>
</reference>
<feature type="region of interest" description="Disordered" evidence="3">
    <location>
        <begin position="293"/>
        <end position="325"/>
    </location>
</feature>
<evidence type="ECO:0000259" key="4">
    <source>
        <dbReference type="PROSITE" id="PS50127"/>
    </source>
</evidence>
<dbReference type="PROSITE" id="PS50127">
    <property type="entry name" value="UBC_2"/>
    <property type="match status" value="1"/>
</dbReference>
<feature type="domain" description="UBC core" evidence="4">
    <location>
        <begin position="655"/>
        <end position="813"/>
    </location>
</feature>
<proteinExistence type="predicted"/>
<dbReference type="STRING" id="765257.A0A0D0AEW2"/>
<dbReference type="Proteomes" id="UP000054018">
    <property type="component" value="Unassembled WGS sequence"/>
</dbReference>
<dbReference type="HOGENOM" id="CLU_310610_0_0_1"/>